<dbReference type="GO" id="GO:0005886">
    <property type="term" value="C:plasma membrane"/>
    <property type="evidence" value="ECO:0007669"/>
    <property type="project" value="TreeGrafter"/>
</dbReference>
<evidence type="ECO:0000256" key="1">
    <source>
        <dbReference type="ARBA" id="ARBA00004141"/>
    </source>
</evidence>
<comment type="caution">
    <text evidence="7">The sequence shown here is derived from an EMBL/GenBank/DDBJ whole genome shotgun (WGS) entry which is preliminary data.</text>
</comment>
<dbReference type="HOGENOM" id="CLU_007948_0_1_7"/>
<evidence type="ECO:0000313" key="7">
    <source>
        <dbReference type="EMBL" id="ETX04291.1"/>
    </source>
</evidence>
<feature type="domain" description="Sodium/calcium exchanger membrane region" evidence="6">
    <location>
        <begin position="194"/>
        <end position="336"/>
    </location>
</feature>
<feature type="transmembrane region" description="Helical" evidence="5">
    <location>
        <begin position="320"/>
        <end position="337"/>
    </location>
</feature>
<dbReference type="PANTHER" id="PTHR10846:SF8">
    <property type="entry name" value="INNER MEMBRANE PROTEIN YRBG"/>
    <property type="match status" value="1"/>
</dbReference>
<comment type="subcellular location">
    <subcellularLocation>
        <location evidence="1">Membrane</location>
        <topology evidence="1">Multi-pass membrane protein</topology>
    </subcellularLocation>
</comment>
<dbReference type="PANTHER" id="PTHR10846">
    <property type="entry name" value="SODIUM/POTASSIUM/CALCIUM EXCHANGER"/>
    <property type="match status" value="1"/>
</dbReference>
<feature type="transmembrane region" description="Helical" evidence="5">
    <location>
        <begin position="226"/>
        <end position="249"/>
    </location>
</feature>
<proteinExistence type="predicted"/>
<dbReference type="GO" id="GO:0008273">
    <property type="term" value="F:calcium, potassium:sodium antiporter activity"/>
    <property type="evidence" value="ECO:0007669"/>
    <property type="project" value="TreeGrafter"/>
</dbReference>
<dbReference type="GO" id="GO:0005262">
    <property type="term" value="F:calcium channel activity"/>
    <property type="evidence" value="ECO:0007669"/>
    <property type="project" value="TreeGrafter"/>
</dbReference>
<reference evidence="7 8" key="1">
    <citation type="journal article" date="2014" name="Nature">
        <title>An environmental bacterial taxon with a large and distinct metabolic repertoire.</title>
        <authorList>
            <person name="Wilson M.C."/>
            <person name="Mori T."/>
            <person name="Ruckert C."/>
            <person name="Uria A.R."/>
            <person name="Helf M.J."/>
            <person name="Takada K."/>
            <person name="Gernert C."/>
            <person name="Steffens U.A."/>
            <person name="Heycke N."/>
            <person name="Schmitt S."/>
            <person name="Rinke C."/>
            <person name="Helfrich E.J."/>
            <person name="Brachmann A.O."/>
            <person name="Gurgui C."/>
            <person name="Wakimoto T."/>
            <person name="Kracht M."/>
            <person name="Crusemann M."/>
            <person name="Hentschel U."/>
            <person name="Abe I."/>
            <person name="Matsunaga S."/>
            <person name="Kalinowski J."/>
            <person name="Takeyama H."/>
            <person name="Piel J."/>
        </authorList>
    </citation>
    <scope>NUCLEOTIDE SEQUENCE [LARGE SCALE GENOMIC DNA]</scope>
    <source>
        <strain evidence="8">TSY2</strain>
    </source>
</reference>
<feature type="transmembrane region" description="Helical" evidence="5">
    <location>
        <begin position="151"/>
        <end position="171"/>
    </location>
</feature>
<keyword evidence="2 5" id="KW-0812">Transmembrane</keyword>
<dbReference type="Proteomes" id="UP000019140">
    <property type="component" value="Unassembled WGS sequence"/>
</dbReference>
<dbReference type="Pfam" id="PF01699">
    <property type="entry name" value="Na_Ca_ex"/>
    <property type="match status" value="2"/>
</dbReference>
<feature type="transmembrane region" description="Helical" evidence="5">
    <location>
        <begin position="192"/>
        <end position="214"/>
    </location>
</feature>
<evidence type="ECO:0000259" key="6">
    <source>
        <dbReference type="Pfam" id="PF01699"/>
    </source>
</evidence>
<gene>
    <name evidence="7" type="ORF">ETSY2_29655</name>
</gene>
<feature type="transmembrane region" description="Helical" evidence="5">
    <location>
        <begin position="50"/>
        <end position="74"/>
    </location>
</feature>
<evidence type="ECO:0000256" key="3">
    <source>
        <dbReference type="ARBA" id="ARBA00022989"/>
    </source>
</evidence>
<evidence type="ECO:0000256" key="2">
    <source>
        <dbReference type="ARBA" id="ARBA00022692"/>
    </source>
</evidence>
<keyword evidence="4 5" id="KW-0472">Membrane</keyword>
<feature type="transmembrane region" description="Helical" evidence="5">
    <location>
        <begin position="12"/>
        <end position="29"/>
    </location>
</feature>
<dbReference type="InterPro" id="IPR044880">
    <property type="entry name" value="NCX_ion-bd_dom_sf"/>
</dbReference>
<dbReference type="GO" id="GO:0006874">
    <property type="term" value="P:intracellular calcium ion homeostasis"/>
    <property type="evidence" value="ECO:0007669"/>
    <property type="project" value="TreeGrafter"/>
</dbReference>
<feature type="domain" description="Sodium/calcium exchanger membrane region" evidence="6">
    <location>
        <begin position="18"/>
        <end position="168"/>
    </location>
</feature>
<keyword evidence="3 5" id="KW-1133">Transmembrane helix</keyword>
<accession>W4M2Y6</accession>
<dbReference type="EMBL" id="AZHX01001255">
    <property type="protein sequence ID" value="ETX04291.1"/>
    <property type="molecule type" value="Genomic_DNA"/>
</dbReference>
<feature type="transmembrane region" description="Helical" evidence="5">
    <location>
        <begin position="86"/>
        <end position="107"/>
    </location>
</feature>
<dbReference type="InterPro" id="IPR004837">
    <property type="entry name" value="NaCa_Exmemb"/>
</dbReference>
<evidence type="ECO:0000313" key="8">
    <source>
        <dbReference type="Proteomes" id="UP000019140"/>
    </source>
</evidence>
<evidence type="ECO:0000256" key="5">
    <source>
        <dbReference type="SAM" id="Phobius"/>
    </source>
</evidence>
<name>W4M2Y6_9BACT</name>
<keyword evidence="8" id="KW-1185">Reference proteome</keyword>
<dbReference type="AlphaFoldDB" id="W4M2Y6"/>
<protein>
    <submittedName>
        <fullName evidence="7">Sodium:calcium antiporter</fullName>
    </submittedName>
</protein>
<feature type="transmembrane region" description="Helical" evidence="5">
    <location>
        <begin position="119"/>
        <end position="145"/>
    </location>
</feature>
<feature type="transmembrane region" description="Helical" evidence="5">
    <location>
        <begin position="289"/>
        <end position="308"/>
    </location>
</feature>
<sequence length="338" mass="35362">MEQWLEHMVAQLHWAPLFLLIAIMLYLLGKGADVLIDEAVTLSNRWGIPKVLIGATIVSLGTTTPEAAVSVLAAVQGVAELALGNAVGSIICDTGLILGLAALIAPLPLDRAIVNRQGWIQLGAGVLLVAACLPVGSLSTLFASGGRLPQWMGFIFLVLLAIYLWLSVMWARFGSVSEEDAEADDDANTLIVLLKLVGGVIVVVGASTILIPAVREAALRFHIPPGVIAATLVAFGTSLPELVTAVTAARRGHGELAIGNVIGADILNALFVAGAAAVVTPAGLPASPFFFKFLFPAMLMILIVFRIGIFMSGPSLKRPFGIVLLAIYVAITALSYTQ</sequence>
<evidence type="ECO:0000256" key="4">
    <source>
        <dbReference type="ARBA" id="ARBA00023136"/>
    </source>
</evidence>
<feature type="transmembrane region" description="Helical" evidence="5">
    <location>
        <begin position="261"/>
        <end position="283"/>
    </location>
</feature>
<dbReference type="PATRIC" id="fig|1429439.4.peg.5033"/>
<organism evidence="7 8">
    <name type="scientific">Candidatus Entotheonella gemina</name>
    <dbReference type="NCBI Taxonomy" id="1429439"/>
    <lineage>
        <taxon>Bacteria</taxon>
        <taxon>Pseudomonadati</taxon>
        <taxon>Nitrospinota/Tectimicrobiota group</taxon>
        <taxon>Candidatus Tectimicrobiota</taxon>
        <taxon>Candidatus Entotheonellia</taxon>
        <taxon>Candidatus Entotheonellales</taxon>
        <taxon>Candidatus Entotheonellaceae</taxon>
        <taxon>Candidatus Entotheonella</taxon>
    </lineage>
</organism>
<dbReference type="Gene3D" id="1.20.1420.30">
    <property type="entry name" value="NCX, central ion-binding region"/>
    <property type="match status" value="1"/>
</dbReference>
<dbReference type="InterPro" id="IPR004481">
    <property type="entry name" value="K/Na/Ca-exchanger"/>
</dbReference>